<dbReference type="InterPro" id="IPR008920">
    <property type="entry name" value="TF_FadR/GntR_C"/>
</dbReference>
<evidence type="ECO:0000256" key="2">
    <source>
        <dbReference type="ARBA" id="ARBA00023125"/>
    </source>
</evidence>
<gene>
    <name evidence="5" type="ORF">FNH06_36985</name>
</gene>
<dbReference type="PRINTS" id="PR00035">
    <property type="entry name" value="HTHGNTR"/>
</dbReference>
<evidence type="ECO:0000256" key="3">
    <source>
        <dbReference type="ARBA" id="ARBA00023163"/>
    </source>
</evidence>
<dbReference type="SMART" id="SM00345">
    <property type="entry name" value="HTH_GNTR"/>
    <property type="match status" value="1"/>
</dbReference>
<dbReference type="Pfam" id="PF07729">
    <property type="entry name" value="FCD"/>
    <property type="match status" value="1"/>
</dbReference>
<keyword evidence="1" id="KW-0805">Transcription regulation</keyword>
<name>A0A557ZSI1_9PSEU</name>
<dbReference type="GO" id="GO:0003677">
    <property type="term" value="F:DNA binding"/>
    <property type="evidence" value="ECO:0007669"/>
    <property type="project" value="UniProtKB-KW"/>
</dbReference>
<proteinExistence type="predicted"/>
<comment type="caution">
    <text evidence="5">The sequence shown here is derived from an EMBL/GenBank/DDBJ whole genome shotgun (WGS) entry which is preliminary data.</text>
</comment>
<sequence length="242" mass="26435">MADIVAGRIRRMIARGEVTDGQWLPTEPQLMAEFGVSRPTLREAFRLLEADSLVSIRRGPPGGARVTIPGPEAAAAQFGMLLTLSGTTLADIYEARMTIEPAAARAIAERGTAADRKQLAELLEEVRAAADAGRSVDRMIVRFHQSLVELSGNRTLATVTGMLNEIITRHIEQVFADAREPAEEVAANTKRALRAYERLVDLVDARDGEGAEKFWTRHMKAARPYVLKGGTQGATQVVDLLY</sequence>
<dbReference type="PANTHER" id="PTHR43537">
    <property type="entry name" value="TRANSCRIPTIONAL REGULATOR, GNTR FAMILY"/>
    <property type="match status" value="1"/>
</dbReference>
<dbReference type="SUPFAM" id="SSF48008">
    <property type="entry name" value="GntR ligand-binding domain-like"/>
    <property type="match status" value="1"/>
</dbReference>
<dbReference type="InterPro" id="IPR011711">
    <property type="entry name" value="GntR_C"/>
</dbReference>
<dbReference type="SMART" id="SM00895">
    <property type="entry name" value="FCD"/>
    <property type="match status" value="1"/>
</dbReference>
<dbReference type="InterPro" id="IPR000524">
    <property type="entry name" value="Tscrpt_reg_HTH_GntR"/>
</dbReference>
<dbReference type="Gene3D" id="1.20.120.530">
    <property type="entry name" value="GntR ligand-binding domain-like"/>
    <property type="match status" value="1"/>
</dbReference>
<dbReference type="InterPro" id="IPR036388">
    <property type="entry name" value="WH-like_DNA-bd_sf"/>
</dbReference>
<dbReference type="OrthoDB" id="4535513at2"/>
<organism evidence="5 6">
    <name type="scientific">Amycolatopsis acidiphila</name>
    <dbReference type="NCBI Taxonomy" id="715473"/>
    <lineage>
        <taxon>Bacteria</taxon>
        <taxon>Bacillati</taxon>
        <taxon>Actinomycetota</taxon>
        <taxon>Actinomycetes</taxon>
        <taxon>Pseudonocardiales</taxon>
        <taxon>Pseudonocardiaceae</taxon>
        <taxon>Amycolatopsis</taxon>
    </lineage>
</organism>
<dbReference type="AlphaFoldDB" id="A0A557ZSI1"/>
<evidence type="ECO:0000259" key="4">
    <source>
        <dbReference type="PROSITE" id="PS50949"/>
    </source>
</evidence>
<dbReference type="CDD" id="cd07377">
    <property type="entry name" value="WHTH_GntR"/>
    <property type="match status" value="1"/>
</dbReference>
<evidence type="ECO:0000313" key="5">
    <source>
        <dbReference type="EMBL" id="TVT14942.1"/>
    </source>
</evidence>
<dbReference type="Proteomes" id="UP000318578">
    <property type="component" value="Unassembled WGS sequence"/>
</dbReference>
<dbReference type="InterPro" id="IPR036390">
    <property type="entry name" value="WH_DNA-bd_sf"/>
</dbReference>
<feature type="domain" description="HTH gntR-type" evidence="4">
    <location>
        <begin position="1"/>
        <end position="69"/>
    </location>
</feature>
<evidence type="ECO:0000256" key="1">
    <source>
        <dbReference type="ARBA" id="ARBA00023015"/>
    </source>
</evidence>
<protein>
    <submittedName>
        <fullName evidence="5">FadR family transcriptional regulator</fullName>
    </submittedName>
</protein>
<dbReference type="SUPFAM" id="SSF46785">
    <property type="entry name" value="Winged helix' DNA-binding domain"/>
    <property type="match status" value="1"/>
</dbReference>
<keyword evidence="2" id="KW-0238">DNA-binding</keyword>
<dbReference type="Gene3D" id="1.10.10.10">
    <property type="entry name" value="Winged helix-like DNA-binding domain superfamily/Winged helix DNA-binding domain"/>
    <property type="match status" value="1"/>
</dbReference>
<dbReference type="PROSITE" id="PS50949">
    <property type="entry name" value="HTH_GNTR"/>
    <property type="match status" value="1"/>
</dbReference>
<dbReference type="EMBL" id="VJZA01000126">
    <property type="protein sequence ID" value="TVT14942.1"/>
    <property type="molecule type" value="Genomic_DNA"/>
</dbReference>
<evidence type="ECO:0000313" key="6">
    <source>
        <dbReference type="Proteomes" id="UP000318578"/>
    </source>
</evidence>
<accession>A0A557ZSI1</accession>
<dbReference type="GO" id="GO:0003700">
    <property type="term" value="F:DNA-binding transcription factor activity"/>
    <property type="evidence" value="ECO:0007669"/>
    <property type="project" value="InterPro"/>
</dbReference>
<reference evidence="5 6" key="1">
    <citation type="submission" date="2019-07" db="EMBL/GenBank/DDBJ databases">
        <title>New species of Amycolatopsis and Streptomyces.</title>
        <authorList>
            <person name="Duangmal K."/>
            <person name="Teo W.F.A."/>
            <person name="Lipun K."/>
        </authorList>
    </citation>
    <scope>NUCLEOTIDE SEQUENCE [LARGE SCALE GENOMIC DNA]</scope>
    <source>
        <strain evidence="5 6">JCM 30562</strain>
    </source>
</reference>
<dbReference type="Pfam" id="PF00392">
    <property type="entry name" value="GntR"/>
    <property type="match status" value="1"/>
</dbReference>
<keyword evidence="3" id="KW-0804">Transcription</keyword>
<keyword evidence="6" id="KW-1185">Reference proteome</keyword>
<dbReference type="PANTHER" id="PTHR43537:SF24">
    <property type="entry name" value="GLUCONATE OPERON TRANSCRIPTIONAL REPRESSOR"/>
    <property type="match status" value="1"/>
</dbReference>